<evidence type="ECO:0000256" key="1">
    <source>
        <dbReference type="SAM" id="SignalP"/>
    </source>
</evidence>
<name>A0A7M7J639_VARDE</name>
<feature type="signal peptide" evidence="1">
    <location>
        <begin position="1"/>
        <end position="34"/>
    </location>
</feature>
<keyword evidence="1" id="KW-0732">Signal</keyword>
<proteinExistence type="predicted"/>
<accession>A0A7M7J639</accession>
<dbReference type="InParanoid" id="A0A7M7J639"/>
<dbReference type="EnsemblMetazoa" id="XM_022791634">
    <property type="protein sequence ID" value="XP_022647369"/>
    <property type="gene ID" value="LOC111244458"/>
</dbReference>
<protein>
    <submittedName>
        <fullName evidence="2">Uncharacterized protein</fullName>
    </submittedName>
</protein>
<keyword evidence="3" id="KW-1185">Reference proteome</keyword>
<evidence type="ECO:0000313" key="3">
    <source>
        <dbReference type="Proteomes" id="UP000594260"/>
    </source>
</evidence>
<dbReference type="RefSeq" id="XP_022647369.1">
    <property type="nucleotide sequence ID" value="XM_022791634.1"/>
</dbReference>
<dbReference type="GeneID" id="111244458"/>
<reference evidence="2" key="1">
    <citation type="submission" date="2021-01" db="UniProtKB">
        <authorList>
            <consortium name="EnsemblMetazoa"/>
        </authorList>
    </citation>
    <scope>IDENTIFICATION</scope>
</reference>
<evidence type="ECO:0000313" key="2">
    <source>
        <dbReference type="EnsemblMetazoa" id="XP_022647369"/>
    </source>
</evidence>
<dbReference type="KEGG" id="vde:111244458"/>
<organism evidence="2 3">
    <name type="scientific">Varroa destructor</name>
    <name type="common">Honeybee mite</name>
    <dbReference type="NCBI Taxonomy" id="109461"/>
    <lineage>
        <taxon>Eukaryota</taxon>
        <taxon>Metazoa</taxon>
        <taxon>Ecdysozoa</taxon>
        <taxon>Arthropoda</taxon>
        <taxon>Chelicerata</taxon>
        <taxon>Arachnida</taxon>
        <taxon>Acari</taxon>
        <taxon>Parasitiformes</taxon>
        <taxon>Mesostigmata</taxon>
        <taxon>Gamasina</taxon>
        <taxon>Dermanyssoidea</taxon>
        <taxon>Varroidae</taxon>
        <taxon>Varroa</taxon>
    </lineage>
</organism>
<dbReference type="Proteomes" id="UP000594260">
    <property type="component" value="Unplaced"/>
</dbReference>
<sequence>MARNWLSAAFNQATILHSLERNFLLMLILSTVYGWEPRGPSKNGYVQLENLPIRADFLEFHYGHSTPVIILRRLYPHNFKLIYTVQYCDQQRDTPYRFCGYHHIEGTTQGLMAFPWLPSKYYRLTIFPLGDIGSSGIKEKFFALGILDTRTCENCYINTNMYVEGGNELNLTYTMAPKIDELAMLHIDIGEAVTRCPSYPRHSVEVTLDYITSFGGGGRFIAYKCFQRKFRLMVPIVGQAAPAVQLNGYISCPRQPRIKIFGKIVGFPITGETSNRRVYKRHLVDLLYDFPEARALLADIHIKGMNVTAANGQLVSFVELRIMNASDLTYVDINDDEDAFGMVHLKVKSARPVKAYTVWAQGKRNGTAEMLFHDFNVSMWITSNGSIAGHRLQLTYELTNVSGIHMETTQERINWVRQWENETLWNSVRAAAAEAGLLIREIFENLTSIVNMPTYTKFYSFRNNK</sequence>
<dbReference type="AlphaFoldDB" id="A0A7M7J639"/>
<feature type="chain" id="PRO_5029757587" evidence="1">
    <location>
        <begin position="35"/>
        <end position="465"/>
    </location>
</feature>